<comment type="caution">
    <text evidence="1">The sequence shown here is derived from an EMBL/GenBank/DDBJ whole genome shotgun (WGS) entry which is preliminary data.</text>
</comment>
<organism evidence="1 2">
    <name type="scientific">Gonium pectorale</name>
    <name type="common">Green alga</name>
    <dbReference type="NCBI Taxonomy" id="33097"/>
    <lineage>
        <taxon>Eukaryota</taxon>
        <taxon>Viridiplantae</taxon>
        <taxon>Chlorophyta</taxon>
        <taxon>core chlorophytes</taxon>
        <taxon>Chlorophyceae</taxon>
        <taxon>CS clade</taxon>
        <taxon>Chlamydomonadales</taxon>
        <taxon>Volvocaceae</taxon>
        <taxon>Gonium</taxon>
    </lineage>
</organism>
<evidence type="ECO:0008006" key="3">
    <source>
        <dbReference type="Google" id="ProtNLM"/>
    </source>
</evidence>
<dbReference type="Proteomes" id="UP000075714">
    <property type="component" value="Unassembled WGS sequence"/>
</dbReference>
<evidence type="ECO:0000313" key="2">
    <source>
        <dbReference type="Proteomes" id="UP000075714"/>
    </source>
</evidence>
<sequence length="657" mass="71459">MPATGVQSSYRPVTWFDDPGFQTELNTQPNNSKLWLVQRGRQPCDERPCYQCSRAWSPYSVGHRETAGFSADTVVLYFREPMLINRIAIQEVYQPGVLEVFLLQWPAVPLDGIGNTRTLDYNSVNRTFDTVYNGSALTPDATPCGGWLSVNVPYGRQGMAWDVRRDFNQRRLQPNLARRVVGGVGIRLRRWSNDPSTGKPAERAQRPVGRPVLRVPLGSEAELPGARAAIRFAYTGKVAADSVHEALEVRRQASYLGIELCAAACVGLVRNLIDTPAAGAAEPPFLQLFKCGALWPDPAEEPAFAAVLASARQKLATHFTDAPLVLNTPALLCQLSELPAEALEGLLESDDFGTDSEDSVLLLLAVWMAVNHGRTDASIRERLCRRVRLVQVGRAYLDSVLPALAAAHNTALAVEGSGRPPSPAAWFPITVQELAIITALANNSADRNAWKAEAAGVYDMDSPWYLTRPRRQCIPAEGREYTWRIARTSLAAALAGLQPGQAIYLDVDEVGGQLGVFAHGFVWRPALYISCSDPHVALLVLRAAAPPIYMHGPVKLPGPGRLMGLVRIEAQLTVFHWPAIAGFYETLHLQSVSPIRLHASSVGCNLTHIKQPGEGEAVASSLAAWGLYLVEGWVVGSLRVLPMSPPGSLAAGYTLHS</sequence>
<dbReference type="OrthoDB" id="546755at2759"/>
<name>A0A150GUK7_GONPE</name>
<keyword evidence="2" id="KW-1185">Reference proteome</keyword>
<dbReference type="AlphaFoldDB" id="A0A150GUK7"/>
<evidence type="ECO:0000313" key="1">
    <source>
        <dbReference type="EMBL" id="KXZ53474.1"/>
    </source>
</evidence>
<dbReference type="EMBL" id="LSYV01000008">
    <property type="protein sequence ID" value="KXZ53474.1"/>
    <property type="molecule type" value="Genomic_DNA"/>
</dbReference>
<protein>
    <recommendedName>
        <fullName evidence="3">BACK domain-containing protein</fullName>
    </recommendedName>
</protein>
<proteinExistence type="predicted"/>
<reference evidence="2" key="1">
    <citation type="journal article" date="2016" name="Nat. Commun.">
        <title>The Gonium pectorale genome demonstrates co-option of cell cycle regulation during the evolution of multicellularity.</title>
        <authorList>
            <person name="Hanschen E.R."/>
            <person name="Marriage T.N."/>
            <person name="Ferris P.J."/>
            <person name="Hamaji T."/>
            <person name="Toyoda A."/>
            <person name="Fujiyama A."/>
            <person name="Neme R."/>
            <person name="Noguchi H."/>
            <person name="Minakuchi Y."/>
            <person name="Suzuki M."/>
            <person name="Kawai-Toyooka H."/>
            <person name="Smith D.R."/>
            <person name="Sparks H."/>
            <person name="Anderson J."/>
            <person name="Bakaric R."/>
            <person name="Luria V."/>
            <person name="Karger A."/>
            <person name="Kirschner M.W."/>
            <person name="Durand P.M."/>
            <person name="Michod R.E."/>
            <person name="Nozaki H."/>
            <person name="Olson B.J."/>
        </authorList>
    </citation>
    <scope>NUCLEOTIDE SEQUENCE [LARGE SCALE GENOMIC DNA]</scope>
    <source>
        <strain evidence="2">NIES-2863</strain>
    </source>
</reference>
<gene>
    <name evidence="1" type="ORF">GPECTOR_7g924</name>
</gene>
<accession>A0A150GUK7</accession>